<keyword evidence="2" id="KW-0812">Transmembrane</keyword>
<keyword evidence="2" id="KW-0472">Membrane</keyword>
<feature type="transmembrane region" description="Helical" evidence="2">
    <location>
        <begin position="21"/>
        <end position="38"/>
    </location>
</feature>
<dbReference type="InterPro" id="IPR036291">
    <property type="entry name" value="NAD(P)-bd_dom_sf"/>
</dbReference>
<sequence length="671" mass="74218">MVKKLDFLWSLPRFYKRLISLAVDSVFVYLAFVFAYWARLGEFSAFQGHSVWLVLAGTIAVTLFVNVKLGLYRAILRYLTFHAFSAILLGAAVSAFSITSLAYFFEADIPRTVPIIYFPFLVMLCGGSRVLIRGLLTQPPQKGSEFVLVFGAGSTGRQLTLALRQASSYRVKGFIDRDHSLANTIIQGIPVYNVDKIEALIEKYSIEKVLLAIPKATRAERKQVIELLMPYPVEVLTVPDFNDIVTGKAKVSELQDVAVDDLLGRDVVEPVASLMQANISGKVVMVTGAGGSIGSELCRQILVQQPRRLILFDVSEYAVYQIDKELNEILEQQSYNVDIVPLIGSVQRINRLASTMKAFGVHTVYHAAAYKHVPLVEYNVVEGVRNNAFGTYYAAKAAIESGVESFVLISTDKAVRPTNVMGATKRMAELGLQALAEAEAKKAEKQEKFTRFCMVRFGNVLGSSGSVIPVFKKQISDNQPITVTHPDIIRYFMTIPEAAQLVIQAGAMGKGGDVFVLDMGEPVKIVDLAKNLIRLSGLEVKSDENPHGDIEIQFTGLRPGEKLFEELLIGDNVHATEHKRIMAANEQFLSLTDFEATIAQLDKACHNFDHEKVREILINAPTDFKPTDGIGDLVWNARRALDQQAEGSKVVLLKERNPSLTLPFKDIRGGD</sequence>
<protein>
    <submittedName>
        <fullName evidence="4">FlaA1/EpsC-like NDP-sugar epimerase</fullName>
    </submittedName>
</protein>
<evidence type="ECO:0000313" key="5">
    <source>
        <dbReference type="Proteomes" id="UP000252086"/>
    </source>
</evidence>
<dbReference type="OrthoDB" id="9803111at2"/>
<evidence type="ECO:0000313" key="4">
    <source>
        <dbReference type="EMBL" id="RBO85728.1"/>
    </source>
</evidence>
<evidence type="ECO:0000259" key="3">
    <source>
        <dbReference type="Pfam" id="PF02719"/>
    </source>
</evidence>
<evidence type="ECO:0000256" key="1">
    <source>
        <dbReference type="ARBA" id="ARBA00007430"/>
    </source>
</evidence>
<dbReference type="CDD" id="cd05237">
    <property type="entry name" value="UDP_invert_4-6DH_SDR_e"/>
    <property type="match status" value="1"/>
</dbReference>
<dbReference type="PANTHER" id="PTHR43318">
    <property type="entry name" value="UDP-N-ACETYLGLUCOSAMINE 4,6-DEHYDRATASE"/>
    <property type="match status" value="1"/>
</dbReference>
<dbReference type="Pfam" id="PF13727">
    <property type="entry name" value="CoA_binding_3"/>
    <property type="match status" value="1"/>
</dbReference>
<name>A0A366D8W8_9GAMM</name>
<comment type="similarity">
    <text evidence="1">Belongs to the polysaccharide synthase family.</text>
</comment>
<dbReference type="InterPro" id="IPR003869">
    <property type="entry name" value="Polysac_CapD-like"/>
</dbReference>
<dbReference type="InterPro" id="IPR051203">
    <property type="entry name" value="Polysaccharide_Synthase-Rel"/>
</dbReference>
<accession>A0A366D8W8</accession>
<gene>
    <name evidence="4" type="ORF">DFP76_1012</name>
</gene>
<dbReference type="AlphaFoldDB" id="A0A366D8W8"/>
<feature type="domain" description="Polysaccharide biosynthesis protein CapD-like" evidence="3">
    <location>
        <begin position="284"/>
        <end position="585"/>
    </location>
</feature>
<dbReference type="RefSeq" id="WP_113872640.1">
    <property type="nucleotide sequence ID" value="NZ_QNRF01000001.1"/>
</dbReference>
<keyword evidence="5" id="KW-1185">Reference proteome</keyword>
<organism evidence="4 5">
    <name type="scientific">Marinomonas aquiplantarum</name>
    <dbReference type="NCBI Taxonomy" id="491951"/>
    <lineage>
        <taxon>Bacteria</taxon>
        <taxon>Pseudomonadati</taxon>
        <taxon>Pseudomonadota</taxon>
        <taxon>Gammaproteobacteria</taxon>
        <taxon>Oceanospirillales</taxon>
        <taxon>Oceanospirillaceae</taxon>
        <taxon>Marinomonas</taxon>
    </lineage>
</organism>
<feature type="transmembrane region" description="Helical" evidence="2">
    <location>
        <begin position="79"/>
        <end position="103"/>
    </location>
</feature>
<dbReference type="Pfam" id="PF02719">
    <property type="entry name" value="Polysacc_synt_2"/>
    <property type="match status" value="1"/>
</dbReference>
<dbReference type="EMBL" id="QNRF01000001">
    <property type="protein sequence ID" value="RBO85728.1"/>
    <property type="molecule type" value="Genomic_DNA"/>
</dbReference>
<comment type="caution">
    <text evidence="4">The sequence shown here is derived from an EMBL/GenBank/DDBJ whole genome shotgun (WGS) entry which is preliminary data.</text>
</comment>
<reference evidence="4 5" key="1">
    <citation type="submission" date="2018-06" db="EMBL/GenBank/DDBJ databases">
        <title>Genomic Encyclopedia of Type Strains, Phase III (KMG-III): the genomes of soil and plant-associated and newly described type strains.</title>
        <authorList>
            <person name="Whitman W."/>
        </authorList>
    </citation>
    <scope>NUCLEOTIDE SEQUENCE [LARGE SCALE GENOMIC DNA]</scope>
    <source>
        <strain evidence="4 5">CECT 7732</strain>
    </source>
</reference>
<feature type="transmembrane region" description="Helical" evidence="2">
    <location>
        <begin position="50"/>
        <end position="67"/>
    </location>
</feature>
<dbReference type="PANTHER" id="PTHR43318:SF1">
    <property type="entry name" value="POLYSACCHARIDE BIOSYNTHESIS PROTEIN EPSC-RELATED"/>
    <property type="match status" value="1"/>
</dbReference>
<keyword evidence="2" id="KW-1133">Transmembrane helix</keyword>
<dbReference type="SUPFAM" id="SSF51735">
    <property type="entry name" value="NAD(P)-binding Rossmann-fold domains"/>
    <property type="match status" value="2"/>
</dbReference>
<proteinExistence type="inferred from homology"/>
<evidence type="ECO:0000256" key="2">
    <source>
        <dbReference type="SAM" id="Phobius"/>
    </source>
</evidence>
<dbReference type="Proteomes" id="UP000252086">
    <property type="component" value="Unassembled WGS sequence"/>
</dbReference>
<dbReference type="Gene3D" id="3.40.50.720">
    <property type="entry name" value="NAD(P)-binding Rossmann-like Domain"/>
    <property type="match status" value="2"/>
</dbReference>